<feature type="region of interest" description="Disordered" evidence="2">
    <location>
        <begin position="147"/>
        <end position="169"/>
    </location>
</feature>
<proteinExistence type="predicted"/>
<dbReference type="Pfam" id="PF18911">
    <property type="entry name" value="PKD_4"/>
    <property type="match status" value="1"/>
</dbReference>
<dbReference type="CDD" id="cd00146">
    <property type="entry name" value="PKD"/>
    <property type="match status" value="1"/>
</dbReference>
<organism evidence="5 6">
    <name type="scientific">Cellulosimicrobium aquatile</name>
    <dbReference type="NCBI Taxonomy" id="1612203"/>
    <lineage>
        <taxon>Bacteria</taxon>
        <taxon>Bacillati</taxon>
        <taxon>Actinomycetota</taxon>
        <taxon>Actinomycetes</taxon>
        <taxon>Micrococcales</taxon>
        <taxon>Promicromonosporaceae</taxon>
        <taxon>Cellulosimicrobium</taxon>
    </lineage>
</organism>
<feature type="chain" id="PRO_5012320060" evidence="3">
    <location>
        <begin position="35"/>
        <end position="1261"/>
    </location>
</feature>
<dbReference type="PROSITE" id="PS51318">
    <property type="entry name" value="TAT"/>
    <property type="match status" value="1"/>
</dbReference>
<feature type="signal peptide" evidence="3">
    <location>
        <begin position="1"/>
        <end position="34"/>
    </location>
</feature>
<evidence type="ECO:0000313" key="6">
    <source>
        <dbReference type="Proteomes" id="UP000186235"/>
    </source>
</evidence>
<reference evidence="6" key="1">
    <citation type="submission" date="2017-01" db="EMBL/GenBank/DDBJ databases">
        <authorList>
            <person name="Varghese N."/>
            <person name="Submissions S."/>
        </authorList>
    </citation>
    <scope>NUCLEOTIDE SEQUENCE [LARGE SCALE GENOMIC DNA]</scope>
    <source>
        <strain evidence="6">3bp</strain>
    </source>
</reference>
<dbReference type="InterPro" id="IPR000601">
    <property type="entry name" value="PKD_dom"/>
</dbReference>
<dbReference type="InterPro" id="IPR036237">
    <property type="entry name" value="Xyl_isomerase-like_sf"/>
</dbReference>
<dbReference type="EMBL" id="FTMI01000003">
    <property type="protein sequence ID" value="SIQ26265.1"/>
    <property type="molecule type" value="Genomic_DNA"/>
</dbReference>
<protein>
    <submittedName>
        <fullName evidence="5">Sugar phosphate isomerase/epimerase</fullName>
    </submittedName>
</protein>
<dbReference type="Gene3D" id="2.120.10.30">
    <property type="entry name" value="TolB, C-terminal domain"/>
    <property type="match status" value="1"/>
</dbReference>
<dbReference type="AlphaFoldDB" id="A0A1N6RBT2"/>
<dbReference type="Gene3D" id="2.60.40.10">
    <property type="entry name" value="Immunoglobulins"/>
    <property type="match status" value="1"/>
</dbReference>
<feature type="domain" description="PKD" evidence="4">
    <location>
        <begin position="568"/>
        <end position="653"/>
    </location>
</feature>
<evidence type="ECO:0000313" key="5">
    <source>
        <dbReference type="EMBL" id="SIQ26265.1"/>
    </source>
</evidence>
<evidence type="ECO:0000256" key="2">
    <source>
        <dbReference type="SAM" id="MobiDB-lite"/>
    </source>
</evidence>
<dbReference type="Gene3D" id="3.20.20.150">
    <property type="entry name" value="Divalent-metal-dependent TIM barrel enzymes"/>
    <property type="match status" value="1"/>
</dbReference>
<dbReference type="Proteomes" id="UP000186235">
    <property type="component" value="Unassembled WGS sequence"/>
</dbReference>
<keyword evidence="3" id="KW-0732">Signal</keyword>
<dbReference type="InterPro" id="IPR011041">
    <property type="entry name" value="Quinoprot_gluc/sorb_DH_b-prop"/>
</dbReference>
<dbReference type="Gene3D" id="2.60.120.260">
    <property type="entry name" value="Galactose-binding domain-like"/>
    <property type="match status" value="1"/>
</dbReference>
<dbReference type="PANTHER" id="PTHR19328">
    <property type="entry name" value="HEDGEHOG-INTERACTING PROTEIN"/>
    <property type="match status" value="1"/>
</dbReference>
<dbReference type="SMART" id="SM00089">
    <property type="entry name" value="PKD"/>
    <property type="match status" value="1"/>
</dbReference>
<feature type="region of interest" description="Disordered" evidence="2">
    <location>
        <begin position="30"/>
        <end position="52"/>
    </location>
</feature>
<accession>A0A1N6RBT2</accession>
<dbReference type="PANTHER" id="PTHR19328:SF75">
    <property type="entry name" value="ALDOSE SUGAR DEHYDROGENASE YLII"/>
    <property type="match status" value="1"/>
</dbReference>
<sequence>MHRPSTSRRRLARGAAAALSAALLVPLAMSGASAHPGHGGDESETAAEAAQDDAAPDWNNYEKVLLSKDTGEPIDLAVLPDSRVLHTARDGVVRLTDTATGRTTQIAKLDVYANSEDGLQGISLDPDFEENGFVYLVYAPRVMEGTSPTGVEYPETTPQGSAPNSLPAGEDESYWDRWLGYNQLSRFTWDAESSTLDLDSERAILKVDAQRGQCCHVGADIAWDAEGNLFLSTGDNTPAGAPGADGYAPNNNAPGMNPGFDARRGAGSTNDLRGAILRIDPIEDIAPGTEVGPGTTYTIPEGNLFDDPQYAGSEDLVREEIYVMGLRNPFRIDYDVESGALVWGDYGPDAANANPDRGPMGFVEWQLTTEPMNGGWPYCHGPNANYNEWDFATGTPGEWFDCEAGATNNSTWNTGLDVLPPATAPQVYYGDRPGDQPELLDPLVELGGTGQAPMGGPVFRSADYPDAPGKFPAYWDGKPFMAEFSQDYVVAFTLDELSSAGEVTAVEDFLPNAHLETVNQPIWDNVMDMEFGPDGSMYVLEYGDGFFRQNPDAGLYRITYGSENKTPRAAISASPVSGSDAPLEVTFDASATTDAETPNEGLTFDWDFDADGEYDAQGETVTHTFTERGRFAVQLRVTDPEGNFGLAIQQITVGNTAPEITLSQPDGAVFDWGDAVPYTVAVHDAEDGDDPVCRNIQYTFGLGHNEHAHPEVSGRAADTEDGCGFTIQTSPDAVEHGEGEKIFGTLVVTYTDQAQGDVPAITGEATHILKPQAQQAEWFDAAEGVEVVEDAAANAGRYVTSFDEGDSFTYRPLALVHAPTGEAVDEVTVRGSGEGTVTLSWQGEGAVSSEPLADFAFTGEGWQDVTQTLSSVPEGSGSVVVTTTGGVDVDTVTFAVGEGGTEPVVVPAEQVSIQMFSLIPWVNEAGLPAVLERLSEIGFKNIEPFGGNFSGYTAEEFRALADSYGLSVKSSHYNVDEATFDATLDYVGTLGQEYVGSGGWPAPGIGTYENTLATAEAMNRLGERAVDAGFTKFFGHNHDGEFRTTYEHEGETLSAWEILVRETNPEYVTFQLDVAWAAHAGVDVPALIEQYGDRIELLHVKDATGLNAGGRPSFTNLGEGEVPLQEILTAAQEAGVAYYVLEWDQAPDGEDFAAHGFEYLTGVPAGEAGPDVTATAQARCLAGKTYVAVRALNEDDVPLTVTLETPYGTKTVENVAPGANAYQSFAVRSGEVEAGSATVTATDAEGRTATVTAEHDALSCG</sequence>
<keyword evidence="5" id="KW-0413">Isomerase</keyword>
<dbReference type="SUPFAM" id="SSF49785">
    <property type="entry name" value="Galactose-binding domain-like"/>
    <property type="match status" value="1"/>
</dbReference>
<dbReference type="InterPro" id="IPR035986">
    <property type="entry name" value="PKD_dom_sf"/>
</dbReference>
<dbReference type="GO" id="GO:0016853">
    <property type="term" value="F:isomerase activity"/>
    <property type="evidence" value="ECO:0007669"/>
    <property type="project" value="UniProtKB-KW"/>
</dbReference>
<evidence type="ECO:0000259" key="4">
    <source>
        <dbReference type="PROSITE" id="PS50093"/>
    </source>
</evidence>
<dbReference type="InterPro" id="IPR022409">
    <property type="entry name" value="PKD/Chitinase_dom"/>
</dbReference>
<dbReference type="InterPro" id="IPR013022">
    <property type="entry name" value="Xyl_isomerase-like_TIM-brl"/>
</dbReference>
<keyword evidence="1" id="KW-0119">Carbohydrate metabolism</keyword>
<evidence type="ECO:0000256" key="3">
    <source>
        <dbReference type="SAM" id="SignalP"/>
    </source>
</evidence>
<dbReference type="InterPro" id="IPR012938">
    <property type="entry name" value="Glc/Sorbosone_DH"/>
</dbReference>
<dbReference type="InterPro" id="IPR013783">
    <property type="entry name" value="Ig-like_fold"/>
</dbReference>
<dbReference type="GO" id="GO:0005975">
    <property type="term" value="P:carbohydrate metabolic process"/>
    <property type="evidence" value="ECO:0007669"/>
    <property type="project" value="UniProtKB-ARBA"/>
</dbReference>
<dbReference type="SUPFAM" id="SSF51658">
    <property type="entry name" value="Xylose isomerase-like"/>
    <property type="match status" value="1"/>
</dbReference>
<dbReference type="Pfam" id="PF01261">
    <property type="entry name" value="AP_endonuc_2"/>
    <property type="match status" value="1"/>
</dbReference>
<dbReference type="SUPFAM" id="SSF50952">
    <property type="entry name" value="Soluble quinoprotein glucose dehydrogenase"/>
    <property type="match status" value="1"/>
</dbReference>
<name>A0A1N6RBT2_9MICO</name>
<dbReference type="SUPFAM" id="SSF49299">
    <property type="entry name" value="PKD domain"/>
    <property type="match status" value="1"/>
</dbReference>
<dbReference type="Pfam" id="PF07995">
    <property type="entry name" value="GSDH"/>
    <property type="match status" value="1"/>
</dbReference>
<keyword evidence="6" id="KW-1185">Reference proteome</keyword>
<dbReference type="InterPro" id="IPR006311">
    <property type="entry name" value="TAT_signal"/>
</dbReference>
<dbReference type="InterPro" id="IPR008979">
    <property type="entry name" value="Galactose-bd-like_sf"/>
</dbReference>
<dbReference type="InterPro" id="IPR011042">
    <property type="entry name" value="6-blade_b-propeller_TolB-like"/>
</dbReference>
<feature type="compositionally biased region" description="Acidic residues" evidence="2">
    <location>
        <begin position="42"/>
        <end position="52"/>
    </location>
</feature>
<dbReference type="RefSeq" id="WP_143311107.1">
    <property type="nucleotide sequence ID" value="NZ_FTMI01000003.1"/>
</dbReference>
<dbReference type="PROSITE" id="PS50093">
    <property type="entry name" value="PKD"/>
    <property type="match status" value="1"/>
</dbReference>
<gene>
    <name evidence="5" type="ORF">SAMN05518682_1823</name>
</gene>
<evidence type="ECO:0000256" key="1">
    <source>
        <dbReference type="ARBA" id="ARBA00023277"/>
    </source>
</evidence>